<accession>A0A0A9C0C3</accession>
<evidence type="ECO:0000313" key="1">
    <source>
        <dbReference type="EMBL" id="JAD69006.1"/>
    </source>
</evidence>
<protein>
    <submittedName>
        <fullName evidence="1">Uncharacterized protein</fullName>
    </submittedName>
</protein>
<dbReference type="AlphaFoldDB" id="A0A0A9C0C3"/>
<reference evidence="1" key="2">
    <citation type="journal article" date="2015" name="Data Brief">
        <title>Shoot transcriptome of the giant reed, Arundo donax.</title>
        <authorList>
            <person name="Barrero R.A."/>
            <person name="Guerrero F.D."/>
            <person name="Moolhuijzen P."/>
            <person name="Goolsby J.A."/>
            <person name="Tidwell J."/>
            <person name="Bellgard S.E."/>
            <person name="Bellgard M.I."/>
        </authorList>
    </citation>
    <scope>NUCLEOTIDE SEQUENCE</scope>
    <source>
        <tissue evidence="1">Shoot tissue taken approximately 20 cm above the soil surface</tissue>
    </source>
</reference>
<name>A0A0A9C0C3_ARUDO</name>
<organism evidence="1">
    <name type="scientific">Arundo donax</name>
    <name type="common">Giant reed</name>
    <name type="synonym">Donax arundinaceus</name>
    <dbReference type="NCBI Taxonomy" id="35708"/>
    <lineage>
        <taxon>Eukaryota</taxon>
        <taxon>Viridiplantae</taxon>
        <taxon>Streptophyta</taxon>
        <taxon>Embryophyta</taxon>
        <taxon>Tracheophyta</taxon>
        <taxon>Spermatophyta</taxon>
        <taxon>Magnoliopsida</taxon>
        <taxon>Liliopsida</taxon>
        <taxon>Poales</taxon>
        <taxon>Poaceae</taxon>
        <taxon>PACMAD clade</taxon>
        <taxon>Arundinoideae</taxon>
        <taxon>Arundineae</taxon>
        <taxon>Arundo</taxon>
    </lineage>
</organism>
<dbReference type="EMBL" id="GBRH01228889">
    <property type="protein sequence ID" value="JAD69006.1"/>
    <property type="molecule type" value="Transcribed_RNA"/>
</dbReference>
<proteinExistence type="predicted"/>
<sequence length="42" mass="4811">MIKVAVSCVQEERNTRPTMENVVQMLLSVDEASSIMRHYSLN</sequence>
<reference evidence="1" key="1">
    <citation type="submission" date="2014-09" db="EMBL/GenBank/DDBJ databases">
        <authorList>
            <person name="Magalhaes I.L.F."/>
            <person name="Oliveira U."/>
            <person name="Santos F.R."/>
            <person name="Vidigal T.H.D.A."/>
            <person name="Brescovit A.D."/>
            <person name="Santos A.J."/>
        </authorList>
    </citation>
    <scope>NUCLEOTIDE SEQUENCE</scope>
    <source>
        <tissue evidence="1">Shoot tissue taken approximately 20 cm above the soil surface</tissue>
    </source>
</reference>